<dbReference type="Proteomes" id="UP000031967">
    <property type="component" value="Unassembled WGS sequence"/>
</dbReference>
<evidence type="ECO:0000313" key="6">
    <source>
        <dbReference type="Proteomes" id="UP000031967"/>
    </source>
</evidence>
<evidence type="ECO:0000256" key="3">
    <source>
        <dbReference type="ARBA" id="ARBA00023163"/>
    </source>
</evidence>
<keyword evidence="3" id="KW-0804">Transcription</keyword>
<dbReference type="SMART" id="SM00342">
    <property type="entry name" value="HTH_ARAC"/>
    <property type="match status" value="1"/>
</dbReference>
<name>A0ABR5AMP7_9BACL</name>
<organism evidence="5 6">
    <name type="scientific">Gordoniibacillus kamchatkensis</name>
    <dbReference type="NCBI Taxonomy" id="1590651"/>
    <lineage>
        <taxon>Bacteria</taxon>
        <taxon>Bacillati</taxon>
        <taxon>Bacillota</taxon>
        <taxon>Bacilli</taxon>
        <taxon>Bacillales</taxon>
        <taxon>Paenibacillaceae</taxon>
        <taxon>Gordoniibacillus</taxon>
    </lineage>
</organism>
<dbReference type="PROSITE" id="PS01124">
    <property type="entry name" value="HTH_ARAC_FAMILY_2"/>
    <property type="match status" value="1"/>
</dbReference>
<proteinExistence type="predicted"/>
<evidence type="ECO:0000259" key="4">
    <source>
        <dbReference type="PROSITE" id="PS01124"/>
    </source>
</evidence>
<dbReference type="SUPFAM" id="SSF46689">
    <property type="entry name" value="Homeodomain-like"/>
    <property type="match status" value="2"/>
</dbReference>
<evidence type="ECO:0000256" key="1">
    <source>
        <dbReference type="ARBA" id="ARBA00023015"/>
    </source>
</evidence>
<keyword evidence="1" id="KW-0805">Transcription regulation</keyword>
<gene>
    <name evidence="5" type="ORF">SD70_01770</name>
</gene>
<keyword evidence="2" id="KW-0238">DNA-binding</keyword>
<accession>A0ABR5AMP7</accession>
<dbReference type="EMBL" id="JXAK01000002">
    <property type="protein sequence ID" value="KIL42279.1"/>
    <property type="molecule type" value="Genomic_DNA"/>
</dbReference>
<reference evidence="5 6" key="1">
    <citation type="submission" date="2014-12" db="EMBL/GenBank/DDBJ databases">
        <title>Draft genome sequence of Paenibacillus kamchatkensis strain B-2647.</title>
        <authorList>
            <person name="Karlyshev A.V."/>
            <person name="Kudryashova E.B."/>
        </authorList>
    </citation>
    <scope>NUCLEOTIDE SEQUENCE [LARGE SCALE GENOMIC DNA]</scope>
    <source>
        <strain evidence="5 6">VKM B-2647</strain>
    </source>
</reference>
<dbReference type="InterPro" id="IPR009057">
    <property type="entry name" value="Homeodomain-like_sf"/>
</dbReference>
<evidence type="ECO:0000256" key="2">
    <source>
        <dbReference type="ARBA" id="ARBA00023125"/>
    </source>
</evidence>
<dbReference type="RefSeq" id="WP_041045041.1">
    <property type="nucleotide sequence ID" value="NZ_JXAK01000002.1"/>
</dbReference>
<comment type="caution">
    <text evidence="5">The sequence shown here is derived from an EMBL/GenBank/DDBJ whole genome shotgun (WGS) entry which is preliminary data.</text>
</comment>
<keyword evidence="6" id="KW-1185">Reference proteome</keyword>
<dbReference type="Pfam" id="PF12833">
    <property type="entry name" value="HTH_18"/>
    <property type="match status" value="1"/>
</dbReference>
<dbReference type="PANTHER" id="PTHR43280:SF28">
    <property type="entry name" value="HTH-TYPE TRANSCRIPTIONAL ACTIVATOR RHAS"/>
    <property type="match status" value="1"/>
</dbReference>
<sequence>MKLIVFPIEHYIQVCLQMLHCFLTAAHFLDNDALLQKMGDASPLYYQVIRFETWEESREWFLQLIEGYCSAVREATKGSGREDISYLIDYIKENYQSNLSLKQAAKMLNISEGYLSYLFKKVTGTGFIEYVNRIRIDKAEVLLRQSNLPGYAIAERVGYENVNYFGRIFKKITGLNPKEYRAHHAARLPRKD</sequence>
<dbReference type="Gene3D" id="1.10.10.60">
    <property type="entry name" value="Homeodomain-like"/>
    <property type="match status" value="2"/>
</dbReference>
<protein>
    <recommendedName>
        <fullName evidence="4">HTH araC/xylS-type domain-containing protein</fullName>
    </recommendedName>
</protein>
<evidence type="ECO:0000313" key="5">
    <source>
        <dbReference type="EMBL" id="KIL42279.1"/>
    </source>
</evidence>
<feature type="domain" description="HTH araC/xylS-type" evidence="4">
    <location>
        <begin position="85"/>
        <end position="183"/>
    </location>
</feature>
<dbReference type="InterPro" id="IPR018060">
    <property type="entry name" value="HTH_AraC"/>
</dbReference>
<dbReference type="PANTHER" id="PTHR43280">
    <property type="entry name" value="ARAC-FAMILY TRANSCRIPTIONAL REGULATOR"/>
    <property type="match status" value="1"/>
</dbReference>